<evidence type="ECO:0008006" key="4">
    <source>
        <dbReference type="Google" id="ProtNLM"/>
    </source>
</evidence>
<keyword evidence="3" id="KW-1185">Reference proteome</keyword>
<organism evidence="2 3">
    <name type="scientific">Pseudoroseicyclus aestuarii</name>
    <dbReference type="NCBI Taxonomy" id="1795041"/>
    <lineage>
        <taxon>Bacteria</taxon>
        <taxon>Pseudomonadati</taxon>
        <taxon>Pseudomonadota</taxon>
        <taxon>Alphaproteobacteria</taxon>
        <taxon>Rhodobacterales</taxon>
        <taxon>Paracoccaceae</taxon>
        <taxon>Pseudoroseicyclus</taxon>
    </lineage>
</organism>
<feature type="region of interest" description="Disordered" evidence="1">
    <location>
        <begin position="1"/>
        <end position="35"/>
    </location>
</feature>
<comment type="caution">
    <text evidence="2">The sequence shown here is derived from an EMBL/GenBank/DDBJ whole genome shotgun (WGS) entry which is preliminary data.</text>
</comment>
<protein>
    <recommendedName>
        <fullName evidence="4">1,4-alpha-glucan branching enzyme</fullName>
    </recommendedName>
</protein>
<reference evidence="2 3" key="1">
    <citation type="submission" date="2018-06" db="EMBL/GenBank/DDBJ databases">
        <title>Genomic Encyclopedia of Type Strains, Phase III (KMG-III): the genomes of soil and plant-associated and newly described type strains.</title>
        <authorList>
            <person name="Whitman W."/>
        </authorList>
    </citation>
    <scope>NUCLEOTIDE SEQUENCE [LARGE SCALE GENOMIC DNA]</scope>
    <source>
        <strain evidence="2 3">CECT 9025</strain>
    </source>
</reference>
<sequence length="90" mass="10359">MSSSHTTTDHDTIRRWAEERDGHPARVEGTGEGGVLRIDFGPEEENLQKISWDDFFRVFEDSDLAFLYQDKTQDGSTSRFNKFVSRDTAD</sequence>
<dbReference type="RefSeq" id="WP_110814267.1">
    <property type="nucleotide sequence ID" value="NZ_QJTE01000003.1"/>
</dbReference>
<feature type="compositionally biased region" description="Basic and acidic residues" evidence="1">
    <location>
        <begin position="7"/>
        <end position="26"/>
    </location>
</feature>
<gene>
    <name evidence="2" type="ORF">DFP88_10350</name>
</gene>
<evidence type="ECO:0000313" key="2">
    <source>
        <dbReference type="EMBL" id="PYE83692.1"/>
    </source>
</evidence>
<name>A0A318SPU6_9RHOB</name>
<dbReference type="EMBL" id="QJTE01000003">
    <property type="protein sequence ID" value="PYE83692.1"/>
    <property type="molecule type" value="Genomic_DNA"/>
</dbReference>
<dbReference type="Proteomes" id="UP000248311">
    <property type="component" value="Unassembled WGS sequence"/>
</dbReference>
<dbReference type="AlphaFoldDB" id="A0A318SPU6"/>
<proteinExistence type="predicted"/>
<dbReference type="OrthoDB" id="9808866at2"/>
<evidence type="ECO:0000256" key="1">
    <source>
        <dbReference type="SAM" id="MobiDB-lite"/>
    </source>
</evidence>
<evidence type="ECO:0000313" key="3">
    <source>
        <dbReference type="Proteomes" id="UP000248311"/>
    </source>
</evidence>
<accession>A0A318SPU6</accession>